<proteinExistence type="predicted"/>
<protein>
    <submittedName>
        <fullName evidence="1">Uncharacterized protein</fullName>
    </submittedName>
</protein>
<sequence>MAHEDLPQRTPGRFGFPCYPTTSPSVAFLIRVAEGLDEWAERDRRELENQCMRE</sequence>
<keyword evidence="2" id="KW-1185">Reference proteome</keyword>
<accession>W5TCD9</accession>
<dbReference type="Proteomes" id="UP000019150">
    <property type="component" value="Chromosome"/>
</dbReference>
<gene>
    <name evidence="1" type="ORF">NONO_c18530</name>
</gene>
<reference evidence="1 2" key="1">
    <citation type="journal article" date="2014" name="Appl. Environ. Microbiol.">
        <title>Insights into the Microbial Degradation of Rubber and Gutta-Percha by Analysis of the Complete Genome of Nocardia nova SH22a.</title>
        <authorList>
            <person name="Luo Q."/>
            <person name="Hiessl S."/>
            <person name="Poehlein A."/>
            <person name="Daniel R."/>
            <person name="Steinbuchel A."/>
        </authorList>
    </citation>
    <scope>NUCLEOTIDE SEQUENCE [LARGE SCALE GENOMIC DNA]</scope>
    <source>
        <strain evidence="1">SH22a</strain>
    </source>
</reference>
<organism evidence="1 2">
    <name type="scientific">Nocardia nova SH22a</name>
    <dbReference type="NCBI Taxonomy" id="1415166"/>
    <lineage>
        <taxon>Bacteria</taxon>
        <taxon>Bacillati</taxon>
        <taxon>Actinomycetota</taxon>
        <taxon>Actinomycetes</taxon>
        <taxon>Mycobacteriales</taxon>
        <taxon>Nocardiaceae</taxon>
        <taxon>Nocardia</taxon>
    </lineage>
</organism>
<dbReference type="EMBL" id="CP006850">
    <property type="protein sequence ID" value="AHH16653.1"/>
    <property type="molecule type" value="Genomic_DNA"/>
</dbReference>
<dbReference type="HOGENOM" id="CLU_213303_0_0_11"/>
<evidence type="ECO:0000313" key="2">
    <source>
        <dbReference type="Proteomes" id="UP000019150"/>
    </source>
</evidence>
<dbReference type="AlphaFoldDB" id="W5TCD9"/>
<evidence type="ECO:0000313" key="1">
    <source>
        <dbReference type="EMBL" id="AHH16653.1"/>
    </source>
</evidence>
<dbReference type="STRING" id="1415166.NONO_c18530"/>
<dbReference type="KEGG" id="nno:NONO_c18530"/>
<name>W5TCD9_9NOCA</name>